<dbReference type="GO" id="GO:0005737">
    <property type="term" value="C:cytoplasm"/>
    <property type="evidence" value="ECO:0007669"/>
    <property type="project" value="TreeGrafter"/>
</dbReference>
<dbReference type="Gene3D" id="3.60.20.10">
    <property type="entry name" value="Glutamine Phosphoribosylpyrophosphate, subunit 1, domain 1"/>
    <property type="match status" value="1"/>
</dbReference>
<dbReference type="GO" id="GO:0005634">
    <property type="term" value="C:nucleus"/>
    <property type="evidence" value="ECO:0007669"/>
    <property type="project" value="UniProtKB-SubCell"/>
</dbReference>
<evidence type="ECO:0000256" key="5">
    <source>
        <dbReference type="SAM" id="SignalP"/>
    </source>
</evidence>
<dbReference type="OrthoDB" id="10248542at2759"/>
<keyword evidence="7" id="KW-1185">Reference proteome</keyword>
<evidence type="ECO:0000256" key="2">
    <source>
        <dbReference type="ARBA" id="ARBA00022490"/>
    </source>
</evidence>
<dbReference type="PANTHER" id="PTHR32194">
    <property type="entry name" value="METALLOPROTEASE TLDD"/>
    <property type="match status" value="1"/>
</dbReference>
<dbReference type="AlphaFoldDB" id="A0A4D9DHH7"/>
<keyword evidence="4" id="KW-0539">Nucleus</keyword>
<dbReference type="PROSITE" id="PS51476">
    <property type="entry name" value="PROTEASOME_BETA_2"/>
    <property type="match status" value="1"/>
</dbReference>
<protein>
    <recommendedName>
        <fullName evidence="8">Proteasome subunit beta</fullName>
    </recommendedName>
</protein>
<dbReference type="PANTHER" id="PTHR32194:SF6">
    <property type="entry name" value="PROTEASOME SUBUNIT BETA"/>
    <property type="match status" value="1"/>
</dbReference>
<comment type="subcellular location">
    <subcellularLocation>
        <location evidence="1">Nucleus</location>
    </subcellularLocation>
</comment>
<dbReference type="GO" id="GO:0051603">
    <property type="term" value="P:proteolysis involved in protein catabolic process"/>
    <property type="evidence" value="ECO:0007669"/>
    <property type="project" value="InterPro"/>
</dbReference>
<dbReference type="Pfam" id="PF00227">
    <property type="entry name" value="Proteasome"/>
    <property type="match status" value="1"/>
</dbReference>
<evidence type="ECO:0000313" key="6">
    <source>
        <dbReference type="EMBL" id="TFJ88279.1"/>
    </source>
</evidence>
<organism evidence="6 7">
    <name type="scientific">Nannochloropsis salina CCMP1776</name>
    <dbReference type="NCBI Taxonomy" id="1027361"/>
    <lineage>
        <taxon>Eukaryota</taxon>
        <taxon>Sar</taxon>
        <taxon>Stramenopiles</taxon>
        <taxon>Ochrophyta</taxon>
        <taxon>Eustigmatophyceae</taxon>
        <taxon>Eustigmatales</taxon>
        <taxon>Monodopsidaceae</taxon>
        <taxon>Microchloropsis</taxon>
        <taxon>Microchloropsis salina</taxon>
    </lineage>
</organism>
<dbReference type="InterPro" id="IPR029055">
    <property type="entry name" value="Ntn_hydrolases_N"/>
</dbReference>
<evidence type="ECO:0000256" key="1">
    <source>
        <dbReference type="ARBA" id="ARBA00004123"/>
    </source>
</evidence>
<name>A0A4D9DHH7_9STRA</name>
<dbReference type="InterPro" id="IPR016295">
    <property type="entry name" value="Proteasome_beta4"/>
</dbReference>
<feature type="signal peptide" evidence="5">
    <location>
        <begin position="1"/>
        <end position="30"/>
    </location>
</feature>
<dbReference type="InterPro" id="IPR023333">
    <property type="entry name" value="Proteasome_suB-type"/>
</dbReference>
<evidence type="ECO:0000256" key="3">
    <source>
        <dbReference type="ARBA" id="ARBA00022942"/>
    </source>
</evidence>
<dbReference type="PROSITE" id="PS51257">
    <property type="entry name" value="PROKAR_LIPOPROTEIN"/>
    <property type="match status" value="1"/>
</dbReference>
<sequence>MPRKWTGLNLASTSLFFVTLSACLLQVVFTSNMFGVTVKNSGMTGTGTTAGPTKRTHSPMVTGTSVLGVKYNGGVMLAADTLASYGSLARFKDVTRLNAVGDYTILGAGGEFSDFQAIQEILEKMDQEDKNADDGFSHSPAELFNYLRAIFYSKRNKFNPLWNEVLVGGFKDGKAFLGHLDMIGTAFSDEVMATGFGSYLALPIMRKRWHANMTEGEARALLEDCMRVLFYRWGLREGGREGGRQGEGGSDCRALNRIQIAKADASGVLVSQAFTLSTVWDLASFANPKAGMDTDGSW</sequence>
<dbReference type="PIRSF" id="PIRSF001213">
    <property type="entry name" value="Psome_endopept_beta"/>
    <property type="match status" value="1"/>
</dbReference>
<feature type="chain" id="PRO_5020027874" description="Proteasome subunit beta" evidence="5">
    <location>
        <begin position="31"/>
        <end position="298"/>
    </location>
</feature>
<keyword evidence="2" id="KW-0963">Cytoplasm</keyword>
<gene>
    <name evidence="6" type="ORF">NSK_000628</name>
</gene>
<dbReference type="InterPro" id="IPR001353">
    <property type="entry name" value="Proteasome_sua/b"/>
</dbReference>
<dbReference type="GO" id="GO:0005839">
    <property type="term" value="C:proteasome core complex"/>
    <property type="evidence" value="ECO:0007669"/>
    <property type="project" value="InterPro"/>
</dbReference>
<dbReference type="PROSITE" id="PS00854">
    <property type="entry name" value="PROTEASOME_BETA_1"/>
    <property type="match status" value="1"/>
</dbReference>
<accession>A0A4D9DHH7</accession>
<keyword evidence="5" id="KW-0732">Signal</keyword>
<dbReference type="EMBL" id="SDOX01000002">
    <property type="protein sequence ID" value="TFJ88279.1"/>
    <property type="molecule type" value="Genomic_DNA"/>
</dbReference>
<keyword evidence="3" id="KW-0647">Proteasome</keyword>
<dbReference type="InterPro" id="IPR016050">
    <property type="entry name" value="Proteasome_bsu_CS"/>
</dbReference>
<proteinExistence type="predicted"/>
<evidence type="ECO:0000256" key="4">
    <source>
        <dbReference type="ARBA" id="ARBA00023242"/>
    </source>
</evidence>
<dbReference type="CDD" id="cd03760">
    <property type="entry name" value="proteasome_beta_type_4"/>
    <property type="match status" value="1"/>
</dbReference>
<evidence type="ECO:0000313" key="7">
    <source>
        <dbReference type="Proteomes" id="UP000355283"/>
    </source>
</evidence>
<dbReference type="Proteomes" id="UP000355283">
    <property type="component" value="Unassembled WGS sequence"/>
</dbReference>
<evidence type="ECO:0008006" key="8">
    <source>
        <dbReference type="Google" id="ProtNLM"/>
    </source>
</evidence>
<comment type="caution">
    <text evidence="6">The sequence shown here is derived from an EMBL/GenBank/DDBJ whole genome shotgun (WGS) entry which is preliminary data.</text>
</comment>
<dbReference type="SUPFAM" id="SSF56235">
    <property type="entry name" value="N-terminal nucleophile aminohydrolases (Ntn hydrolases)"/>
    <property type="match status" value="1"/>
</dbReference>
<reference evidence="6 7" key="1">
    <citation type="submission" date="2019-01" db="EMBL/GenBank/DDBJ databases">
        <title>Nuclear Genome Assembly of the Microalgal Biofuel strain Nannochloropsis salina CCMP1776.</title>
        <authorList>
            <person name="Hovde B."/>
        </authorList>
    </citation>
    <scope>NUCLEOTIDE SEQUENCE [LARGE SCALE GENOMIC DNA]</scope>
    <source>
        <strain evidence="6 7">CCMP1776</strain>
    </source>
</reference>